<dbReference type="EMBL" id="WUEK01000008">
    <property type="protein sequence ID" value="MXG90653.1"/>
    <property type="molecule type" value="Genomic_DNA"/>
</dbReference>
<accession>A0A6L7ETK2</accession>
<feature type="domain" description="SHSP" evidence="4">
    <location>
        <begin position="41"/>
        <end position="154"/>
    </location>
</feature>
<gene>
    <name evidence="5" type="ORF">GRQ65_13945</name>
</gene>
<evidence type="ECO:0000313" key="6">
    <source>
        <dbReference type="Proteomes" id="UP000473325"/>
    </source>
</evidence>
<dbReference type="InterPro" id="IPR002068">
    <property type="entry name" value="A-crystallin/Hsp20_dom"/>
</dbReference>
<dbReference type="CDD" id="cd06464">
    <property type="entry name" value="ACD_sHsps-like"/>
    <property type="match status" value="1"/>
</dbReference>
<dbReference type="Proteomes" id="UP000473325">
    <property type="component" value="Unassembled WGS sequence"/>
</dbReference>
<dbReference type="Pfam" id="PF00011">
    <property type="entry name" value="HSP20"/>
    <property type="match status" value="1"/>
</dbReference>
<keyword evidence="6" id="KW-1185">Reference proteome</keyword>
<dbReference type="Gene3D" id="2.60.40.790">
    <property type="match status" value="1"/>
</dbReference>
<evidence type="ECO:0000256" key="2">
    <source>
        <dbReference type="RuleBase" id="RU003616"/>
    </source>
</evidence>
<dbReference type="InterPro" id="IPR031107">
    <property type="entry name" value="Small_HSP"/>
</dbReference>
<evidence type="ECO:0000256" key="1">
    <source>
        <dbReference type="PROSITE-ProRule" id="PRU00285"/>
    </source>
</evidence>
<dbReference type="AlphaFoldDB" id="A0A6L7ETK2"/>
<organism evidence="5 6">
    <name type="scientific">Nocardioides flavescens</name>
    <dbReference type="NCBI Taxonomy" id="2691959"/>
    <lineage>
        <taxon>Bacteria</taxon>
        <taxon>Bacillati</taxon>
        <taxon>Actinomycetota</taxon>
        <taxon>Actinomycetes</taxon>
        <taxon>Propionibacteriales</taxon>
        <taxon>Nocardioidaceae</taxon>
        <taxon>Nocardioides</taxon>
    </lineage>
</organism>
<evidence type="ECO:0000259" key="4">
    <source>
        <dbReference type="PROSITE" id="PS01031"/>
    </source>
</evidence>
<evidence type="ECO:0000256" key="3">
    <source>
        <dbReference type="SAM" id="MobiDB-lite"/>
    </source>
</evidence>
<comment type="similarity">
    <text evidence="1 2">Belongs to the small heat shock protein (HSP20) family.</text>
</comment>
<dbReference type="InterPro" id="IPR008978">
    <property type="entry name" value="HSP20-like_chaperone"/>
</dbReference>
<dbReference type="PANTHER" id="PTHR11527">
    <property type="entry name" value="HEAT-SHOCK PROTEIN 20 FAMILY MEMBER"/>
    <property type="match status" value="1"/>
</dbReference>
<dbReference type="SUPFAM" id="SSF49764">
    <property type="entry name" value="HSP20-like chaperones"/>
    <property type="match status" value="1"/>
</dbReference>
<protein>
    <submittedName>
        <fullName evidence="5">Hsp20 family protein</fullName>
    </submittedName>
</protein>
<feature type="region of interest" description="Disordered" evidence="3">
    <location>
        <begin position="145"/>
        <end position="164"/>
    </location>
</feature>
<reference evidence="5 6" key="1">
    <citation type="submission" date="2019-12" db="EMBL/GenBank/DDBJ databases">
        <authorList>
            <person name="Kun Z."/>
        </authorList>
    </citation>
    <scope>NUCLEOTIDE SEQUENCE [LARGE SCALE GENOMIC DNA]</scope>
    <source>
        <strain evidence="5 6">YIM 123512</strain>
    </source>
</reference>
<sequence>MEPPVPDRRNPFEGVTDFFSEMARMRTVGLHGRGEADTGERTHASAWVPATDILARGEDLVIRVELAGVDPDDVELGFSHGVLTISGTRRSGDDADAEFLIHERFYGEFRRVITLPEGTRAEQIEAAFDDGLVEITVRDGVSPTDRTRISLTDRSGAATTRRLG</sequence>
<comment type="caution">
    <text evidence="5">The sequence shown here is derived from an EMBL/GenBank/DDBJ whole genome shotgun (WGS) entry which is preliminary data.</text>
</comment>
<evidence type="ECO:0000313" key="5">
    <source>
        <dbReference type="EMBL" id="MXG90653.1"/>
    </source>
</evidence>
<name>A0A6L7ETK2_9ACTN</name>
<dbReference type="PROSITE" id="PS01031">
    <property type="entry name" value="SHSP"/>
    <property type="match status" value="1"/>
</dbReference>
<proteinExistence type="inferred from homology"/>